<accession>A0A453AP42</accession>
<reference evidence="1" key="3">
    <citation type="journal article" date="2017" name="Nature">
        <title>Genome sequence of the progenitor of the wheat D genome Aegilops tauschii.</title>
        <authorList>
            <person name="Luo M.C."/>
            <person name="Gu Y.Q."/>
            <person name="Puiu D."/>
            <person name="Wang H."/>
            <person name="Twardziok S.O."/>
            <person name="Deal K.R."/>
            <person name="Huo N."/>
            <person name="Zhu T."/>
            <person name="Wang L."/>
            <person name="Wang Y."/>
            <person name="McGuire P.E."/>
            <person name="Liu S."/>
            <person name="Long H."/>
            <person name="Ramasamy R.K."/>
            <person name="Rodriguez J.C."/>
            <person name="Van S.L."/>
            <person name="Yuan L."/>
            <person name="Wang Z."/>
            <person name="Xia Z."/>
            <person name="Xiao L."/>
            <person name="Anderson O.D."/>
            <person name="Ouyang S."/>
            <person name="Liang Y."/>
            <person name="Zimin A.V."/>
            <person name="Pertea G."/>
            <person name="Qi P."/>
            <person name="Bennetzen J.L."/>
            <person name="Dai X."/>
            <person name="Dawson M.W."/>
            <person name="Muller H.G."/>
            <person name="Kugler K."/>
            <person name="Rivarola-Duarte L."/>
            <person name="Spannagl M."/>
            <person name="Mayer K.F.X."/>
            <person name="Lu F.H."/>
            <person name="Bevan M.W."/>
            <person name="Leroy P."/>
            <person name="Li P."/>
            <person name="You F.M."/>
            <person name="Sun Q."/>
            <person name="Liu Z."/>
            <person name="Lyons E."/>
            <person name="Wicker T."/>
            <person name="Salzberg S.L."/>
            <person name="Devos K.M."/>
            <person name="Dvorak J."/>
        </authorList>
    </citation>
    <scope>NUCLEOTIDE SEQUENCE [LARGE SCALE GENOMIC DNA]</scope>
    <source>
        <strain evidence="1">cv. AL8/78</strain>
    </source>
</reference>
<dbReference type="AlphaFoldDB" id="A0A453AP42"/>
<protein>
    <submittedName>
        <fullName evidence="1">Uncharacterized protein</fullName>
    </submittedName>
</protein>
<reference evidence="2" key="1">
    <citation type="journal article" date="2014" name="Science">
        <title>Ancient hybridizations among the ancestral genomes of bread wheat.</title>
        <authorList>
            <consortium name="International Wheat Genome Sequencing Consortium,"/>
            <person name="Marcussen T."/>
            <person name="Sandve S.R."/>
            <person name="Heier L."/>
            <person name="Spannagl M."/>
            <person name="Pfeifer M."/>
            <person name="Jakobsen K.S."/>
            <person name="Wulff B.B."/>
            <person name="Steuernagel B."/>
            <person name="Mayer K.F."/>
            <person name="Olsen O.A."/>
        </authorList>
    </citation>
    <scope>NUCLEOTIDE SEQUENCE [LARGE SCALE GENOMIC DNA]</scope>
    <source>
        <strain evidence="2">cv. AL8/78</strain>
    </source>
</reference>
<name>A0A453AP42_AEGTS</name>
<dbReference type="Proteomes" id="UP000015105">
    <property type="component" value="Chromosome 2D"/>
</dbReference>
<dbReference type="Gramene" id="AET2Gv20212700.5">
    <property type="protein sequence ID" value="AET2Gv20212700.5"/>
    <property type="gene ID" value="AET2Gv20212700"/>
</dbReference>
<evidence type="ECO:0000313" key="2">
    <source>
        <dbReference type="Proteomes" id="UP000015105"/>
    </source>
</evidence>
<reference evidence="1" key="4">
    <citation type="submission" date="2019-03" db="UniProtKB">
        <authorList>
            <consortium name="EnsemblPlants"/>
        </authorList>
    </citation>
    <scope>IDENTIFICATION</scope>
</reference>
<reference evidence="1" key="5">
    <citation type="journal article" date="2021" name="G3 (Bethesda)">
        <title>Aegilops tauschii genome assembly Aet v5.0 features greater sequence contiguity and improved annotation.</title>
        <authorList>
            <person name="Wang L."/>
            <person name="Zhu T."/>
            <person name="Rodriguez J.C."/>
            <person name="Deal K.R."/>
            <person name="Dubcovsky J."/>
            <person name="McGuire P.E."/>
            <person name="Lux T."/>
            <person name="Spannagl M."/>
            <person name="Mayer K.F.X."/>
            <person name="Baldrich P."/>
            <person name="Meyers B.C."/>
            <person name="Huo N."/>
            <person name="Gu Y.Q."/>
            <person name="Zhou H."/>
            <person name="Devos K.M."/>
            <person name="Bennetzen J.L."/>
            <person name="Unver T."/>
            <person name="Budak H."/>
            <person name="Gulick P.J."/>
            <person name="Galiba G."/>
            <person name="Kalapos B."/>
            <person name="Nelson D.R."/>
            <person name="Li P."/>
            <person name="You F.M."/>
            <person name="Luo M.C."/>
            <person name="Dvorak J."/>
        </authorList>
    </citation>
    <scope>NUCLEOTIDE SEQUENCE [LARGE SCALE GENOMIC DNA]</scope>
    <source>
        <strain evidence="1">cv. AL8/78</strain>
    </source>
</reference>
<keyword evidence="2" id="KW-1185">Reference proteome</keyword>
<proteinExistence type="predicted"/>
<dbReference type="EnsemblPlants" id="AET2Gv20212700.5">
    <property type="protein sequence ID" value="AET2Gv20212700.5"/>
    <property type="gene ID" value="AET2Gv20212700"/>
</dbReference>
<organism evidence="1 2">
    <name type="scientific">Aegilops tauschii subsp. strangulata</name>
    <name type="common">Goatgrass</name>
    <dbReference type="NCBI Taxonomy" id="200361"/>
    <lineage>
        <taxon>Eukaryota</taxon>
        <taxon>Viridiplantae</taxon>
        <taxon>Streptophyta</taxon>
        <taxon>Embryophyta</taxon>
        <taxon>Tracheophyta</taxon>
        <taxon>Spermatophyta</taxon>
        <taxon>Magnoliopsida</taxon>
        <taxon>Liliopsida</taxon>
        <taxon>Poales</taxon>
        <taxon>Poaceae</taxon>
        <taxon>BOP clade</taxon>
        <taxon>Pooideae</taxon>
        <taxon>Triticodae</taxon>
        <taxon>Triticeae</taxon>
        <taxon>Triticinae</taxon>
        <taxon>Aegilops</taxon>
    </lineage>
</organism>
<reference evidence="2" key="2">
    <citation type="journal article" date="2017" name="Nat. Plants">
        <title>The Aegilops tauschii genome reveals multiple impacts of transposons.</title>
        <authorList>
            <person name="Zhao G."/>
            <person name="Zou C."/>
            <person name="Li K."/>
            <person name="Wang K."/>
            <person name="Li T."/>
            <person name="Gao L."/>
            <person name="Zhang X."/>
            <person name="Wang H."/>
            <person name="Yang Z."/>
            <person name="Liu X."/>
            <person name="Jiang W."/>
            <person name="Mao L."/>
            <person name="Kong X."/>
            <person name="Jiao Y."/>
            <person name="Jia J."/>
        </authorList>
    </citation>
    <scope>NUCLEOTIDE SEQUENCE [LARGE SCALE GENOMIC DNA]</scope>
    <source>
        <strain evidence="2">cv. AL8/78</strain>
    </source>
</reference>
<sequence length="122" mass="13775">DPTGTVLFTARNNQRKRPLDPPLARLICSALLATRGQGRHGQPRRMVLASDERRLFDIGTEEEDGHGRRTEHLSSSRFFSLSSLNVCAYAAAHPWSCLSCRLVSSFRRSSSTTTKRHHRSNR</sequence>
<evidence type="ECO:0000313" key="1">
    <source>
        <dbReference type="EnsemblPlants" id="AET2Gv20212700.5"/>
    </source>
</evidence>